<accession>A0A2T5Y7A2</accession>
<dbReference type="InterPro" id="IPR002872">
    <property type="entry name" value="Proline_DH_dom"/>
</dbReference>
<dbReference type="GO" id="GO:0010133">
    <property type="term" value="P:L-proline catabolic process to L-glutamate"/>
    <property type="evidence" value="ECO:0007669"/>
    <property type="project" value="TreeGrafter"/>
</dbReference>
<feature type="domain" description="Proline dehydrogenase" evidence="2">
    <location>
        <begin position="122"/>
        <end position="419"/>
    </location>
</feature>
<protein>
    <submittedName>
        <fullName evidence="3">L-proline dehydrogenase</fullName>
    </submittedName>
</protein>
<proteinExistence type="predicted"/>
<evidence type="ECO:0000256" key="1">
    <source>
        <dbReference type="ARBA" id="ARBA00023002"/>
    </source>
</evidence>
<dbReference type="Pfam" id="PF01619">
    <property type="entry name" value="Pro_dh"/>
    <property type="match status" value="1"/>
</dbReference>
<evidence type="ECO:0000259" key="2">
    <source>
        <dbReference type="Pfam" id="PF01619"/>
    </source>
</evidence>
<dbReference type="GO" id="GO:0004657">
    <property type="term" value="F:proline dehydrogenase activity"/>
    <property type="evidence" value="ECO:0007669"/>
    <property type="project" value="InterPro"/>
</dbReference>
<dbReference type="EMBL" id="QBKI01000014">
    <property type="protein sequence ID" value="PTX12205.1"/>
    <property type="molecule type" value="Genomic_DNA"/>
</dbReference>
<dbReference type="PANTHER" id="PTHR13914:SF0">
    <property type="entry name" value="PROLINE DEHYDROGENASE 1, MITOCHONDRIAL"/>
    <property type="match status" value="1"/>
</dbReference>
<dbReference type="Proteomes" id="UP000244225">
    <property type="component" value="Unassembled WGS sequence"/>
</dbReference>
<dbReference type="AlphaFoldDB" id="A0A2T5Y7A2"/>
<dbReference type="Gene3D" id="3.20.20.220">
    <property type="match status" value="1"/>
</dbReference>
<dbReference type="SUPFAM" id="SSF51730">
    <property type="entry name" value="FAD-linked oxidoreductase"/>
    <property type="match status" value="1"/>
</dbReference>
<gene>
    <name evidence="3" type="ORF">C8N40_1143</name>
</gene>
<dbReference type="GO" id="GO:0071949">
    <property type="term" value="F:FAD binding"/>
    <property type="evidence" value="ECO:0007669"/>
    <property type="project" value="TreeGrafter"/>
</dbReference>
<evidence type="ECO:0000313" key="3">
    <source>
        <dbReference type="EMBL" id="PTX12205.1"/>
    </source>
</evidence>
<dbReference type="InterPro" id="IPR029041">
    <property type="entry name" value="FAD-linked_oxidoreductase-like"/>
</dbReference>
<comment type="caution">
    <text evidence="3">The sequence shown here is derived from an EMBL/GenBank/DDBJ whole genome shotgun (WGS) entry which is preliminary data.</text>
</comment>
<reference evidence="3 4" key="1">
    <citation type="submission" date="2018-04" db="EMBL/GenBank/DDBJ databases">
        <title>Genomic Encyclopedia of Archaeal and Bacterial Type Strains, Phase II (KMG-II): from individual species to whole genera.</title>
        <authorList>
            <person name="Goeker M."/>
        </authorList>
    </citation>
    <scope>NUCLEOTIDE SEQUENCE [LARGE SCALE GENOMIC DNA]</scope>
    <source>
        <strain evidence="3 4">DSM 100162</strain>
    </source>
</reference>
<sequence>MPFPCFIDDLSTRFSAFLRVCRWCAYPMPHDFTFQHMENATASPKLAGTFDPNNLQVTFCNKTDKEIKLANWLFGMMGKPALVAAGGAAAQLALKLKLPVKGLIRNTIYKHFCGGETVQEAQQVVQKLASARIQTVLDYAAEAQSTEAGFDMVRDEVLQNIIIGRETRSFSLISVKLTGIGSSNIFRKLHLKQGLTPEDQAAFARTQQRLDDICRAAAGADITVYLDAEESWLQNPMDELAEEMMRRYNKEWAVVFNTLQMYRTDRIDYLQSCLRRFEGEPVILGIKIVRGAYLEKEQLRAKQQGYPCPVFTRKSDTDKSFNQAIDICLEHLDRVELCAATHNEQSTSYLASRIQEESIRPYRHRIHFSQLYGMSDNLTYNLAAAGYNASKYLPYGEVATALPYLIRRAEENTSIAGQMGRELSLLQQEIKRRRL</sequence>
<name>A0A2T5Y7A2_9BACT</name>
<dbReference type="PANTHER" id="PTHR13914">
    <property type="entry name" value="PROLINE OXIDASE"/>
    <property type="match status" value="1"/>
</dbReference>
<organism evidence="3 4">
    <name type="scientific">Pontibacter mucosus</name>
    <dbReference type="NCBI Taxonomy" id="1649266"/>
    <lineage>
        <taxon>Bacteria</taxon>
        <taxon>Pseudomonadati</taxon>
        <taxon>Bacteroidota</taxon>
        <taxon>Cytophagia</taxon>
        <taxon>Cytophagales</taxon>
        <taxon>Hymenobacteraceae</taxon>
        <taxon>Pontibacter</taxon>
    </lineage>
</organism>
<keyword evidence="4" id="KW-1185">Reference proteome</keyword>
<keyword evidence="1" id="KW-0560">Oxidoreductase</keyword>
<evidence type="ECO:0000313" key="4">
    <source>
        <dbReference type="Proteomes" id="UP000244225"/>
    </source>
</evidence>
<dbReference type="InterPro" id="IPR015659">
    <property type="entry name" value="Proline_oxidase"/>
</dbReference>